<evidence type="ECO:0000313" key="3">
    <source>
        <dbReference type="Proteomes" id="UP000499080"/>
    </source>
</evidence>
<dbReference type="OrthoDB" id="6432089at2759"/>
<dbReference type="Proteomes" id="UP000499080">
    <property type="component" value="Unassembled WGS sequence"/>
</dbReference>
<accession>A0A4Y2NX75</accession>
<comment type="caution">
    <text evidence="2">The sequence shown here is derived from an EMBL/GenBank/DDBJ whole genome shotgun (WGS) entry which is preliminary data.</text>
</comment>
<keyword evidence="3" id="KW-1185">Reference proteome</keyword>
<dbReference type="EMBL" id="BGPR01009998">
    <property type="protein sequence ID" value="GBN43654.1"/>
    <property type="molecule type" value="Genomic_DNA"/>
</dbReference>
<reference evidence="2 3" key="1">
    <citation type="journal article" date="2019" name="Sci. Rep.">
        <title>Orb-weaving spider Araneus ventricosus genome elucidates the spidroin gene catalogue.</title>
        <authorList>
            <person name="Kono N."/>
            <person name="Nakamura H."/>
            <person name="Ohtoshi R."/>
            <person name="Moran D.A.P."/>
            <person name="Shinohara A."/>
            <person name="Yoshida Y."/>
            <person name="Fujiwara M."/>
            <person name="Mori M."/>
            <person name="Tomita M."/>
            <person name="Arakawa K."/>
        </authorList>
    </citation>
    <scope>NUCLEOTIDE SEQUENCE [LARGE SCALE GENOMIC DNA]</scope>
</reference>
<dbReference type="PROSITE" id="PS50994">
    <property type="entry name" value="INTEGRASE"/>
    <property type="match status" value="1"/>
</dbReference>
<evidence type="ECO:0000313" key="2">
    <source>
        <dbReference type="EMBL" id="GBN43654.1"/>
    </source>
</evidence>
<gene>
    <name evidence="2" type="ORF">AVEN_262633_1</name>
</gene>
<feature type="domain" description="Integrase catalytic" evidence="1">
    <location>
        <begin position="1"/>
        <end position="113"/>
    </location>
</feature>
<evidence type="ECO:0000259" key="1">
    <source>
        <dbReference type="PROSITE" id="PS50994"/>
    </source>
</evidence>
<protein>
    <recommendedName>
        <fullName evidence="1">Integrase catalytic domain-containing protein</fullName>
    </recommendedName>
</protein>
<sequence>MEAIAHENITAETIAKTFYENWISRFGVLFWLIADHGSQFNSEVMRNLSRISGVKHQHTTAYHPQCNGKVKRTHRTLKSAHDTIKWSDTLPTILLGLCDSLQEESNSTIAYLL</sequence>
<organism evidence="2 3">
    <name type="scientific">Araneus ventricosus</name>
    <name type="common">Orbweaver spider</name>
    <name type="synonym">Epeira ventricosa</name>
    <dbReference type="NCBI Taxonomy" id="182803"/>
    <lineage>
        <taxon>Eukaryota</taxon>
        <taxon>Metazoa</taxon>
        <taxon>Ecdysozoa</taxon>
        <taxon>Arthropoda</taxon>
        <taxon>Chelicerata</taxon>
        <taxon>Arachnida</taxon>
        <taxon>Araneae</taxon>
        <taxon>Araneomorphae</taxon>
        <taxon>Entelegynae</taxon>
        <taxon>Araneoidea</taxon>
        <taxon>Araneidae</taxon>
        <taxon>Araneus</taxon>
    </lineage>
</organism>
<dbReference type="Gene3D" id="3.30.420.10">
    <property type="entry name" value="Ribonuclease H-like superfamily/Ribonuclease H"/>
    <property type="match status" value="1"/>
</dbReference>
<dbReference type="PANTHER" id="PTHR38681:SF1">
    <property type="entry name" value="RETROVIRUS-RELATED POL POLYPROTEIN FROM TRANSPOSON 412-LIKE PROTEIN"/>
    <property type="match status" value="1"/>
</dbReference>
<dbReference type="PANTHER" id="PTHR38681">
    <property type="entry name" value="RETROVIRUS-RELATED POL POLYPROTEIN FROM TRANSPOSON 412-LIKE PROTEIN-RELATED"/>
    <property type="match status" value="1"/>
</dbReference>
<dbReference type="GO" id="GO:0003676">
    <property type="term" value="F:nucleic acid binding"/>
    <property type="evidence" value="ECO:0007669"/>
    <property type="project" value="InterPro"/>
</dbReference>
<proteinExistence type="predicted"/>
<dbReference type="InterPro" id="IPR012337">
    <property type="entry name" value="RNaseH-like_sf"/>
</dbReference>
<dbReference type="GO" id="GO:0015074">
    <property type="term" value="P:DNA integration"/>
    <property type="evidence" value="ECO:0007669"/>
    <property type="project" value="InterPro"/>
</dbReference>
<dbReference type="AlphaFoldDB" id="A0A4Y2NX75"/>
<dbReference type="SUPFAM" id="SSF53098">
    <property type="entry name" value="Ribonuclease H-like"/>
    <property type="match status" value="1"/>
</dbReference>
<name>A0A4Y2NX75_ARAVE</name>
<dbReference type="InterPro" id="IPR036397">
    <property type="entry name" value="RNaseH_sf"/>
</dbReference>
<dbReference type="InterPro" id="IPR001584">
    <property type="entry name" value="Integrase_cat-core"/>
</dbReference>